<sequence>MSKRTDYISWPEYFIELAKLTAKRSKDPSTQVGACIIDNKNRIVGVGYNGFPRGCSDNEYSWNRTGEENKYMYVIHAEINAIHNKINMELDGCTLYVTHHPCNECSKSIIQAGIKNVVYLNELSSDYNKSIAATKKMFKSSDVTLTKYTE</sequence>
<evidence type="ECO:0000256" key="6">
    <source>
        <dbReference type="ARBA" id="ARBA00022833"/>
    </source>
</evidence>
<dbReference type="InterPro" id="IPR002125">
    <property type="entry name" value="CMP_dCMP_dom"/>
</dbReference>
<name>A0A6C0J759_9ZZZZ</name>
<dbReference type="InterPro" id="IPR016193">
    <property type="entry name" value="Cytidine_deaminase-like"/>
</dbReference>
<evidence type="ECO:0000256" key="2">
    <source>
        <dbReference type="ARBA" id="ARBA00006576"/>
    </source>
</evidence>
<protein>
    <recommendedName>
        <fullName evidence="7">CMP/dCMP-type deaminase domain-containing protein</fullName>
    </recommendedName>
</protein>
<dbReference type="FunFam" id="3.40.140.10:FF:000021">
    <property type="entry name" value="Deoxycytidylate deaminase"/>
    <property type="match status" value="1"/>
</dbReference>
<dbReference type="Pfam" id="PF00383">
    <property type="entry name" value="dCMP_cyt_deam_1"/>
    <property type="match status" value="1"/>
</dbReference>
<dbReference type="AlphaFoldDB" id="A0A6C0J759"/>
<evidence type="ECO:0000313" key="8">
    <source>
        <dbReference type="EMBL" id="QHU00427.1"/>
    </source>
</evidence>
<keyword evidence="3" id="KW-0479">Metal-binding</keyword>
<evidence type="ECO:0000256" key="4">
    <source>
        <dbReference type="ARBA" id="ARBA00022727"/>
    </source>
</evidence>
<reference evidence="8" key="1">
    <citation type="journal article" date="2020" name="Nature">
        <title>Giant virus diversity and host interactions through global metagenomics.</title>
        <authorList>
            <person name="Schulz F."/>
            <person name="Roux S."/>
            <person name="Paez-Espino D."/>
            <person name="Jungbluth S."/>
            <person name="Walsh D.A."/>
            <person name="Denef V.J."/>
            <person name="McMahon K.D."/>
            <person name="Konstantinidis K.T."/>
            <person name="Eloe-Fadrosh E.A."/>
            <person name="Kyrpides N.C."/>
            <person name="Woyke T."/>
        </authorList>
    </citation>
    <scope>NUCLEOTIDE SEQUENCE</scope>
    <source>
        <strain evidence="8">GVMAG-M-3300025860-20</strain>
    </source>
</reference>
<dbReference type="PANTHER" id="PTHR11086">
    <property type="entry name" value="DEOXYCYTIDYLATE DEAMINASE-RELATED"/>
    <property type="match status" value="1"/>
</dbReference>
<dbReference type="InterPro" id="IPR016192">
    <property type="entry name" value="APOBEC/CMP_deaminase_Zn-bd"/>
</dbReference>
<evidence type="ECO:0000256" key="3">
    <source>
        <dbReference type="ARBA" id="ARBA00022723"/>
    </source>
</evidence>
<feature type="domain" description="CMP/dCMP-type deaminase" evidence="7">
    <location>
        <begin position="9"/>
        <end position="134"/>
    </location>
</feature>
<keyword evidence="5" id="KW-0378">Hydrolase</keyword>
<dbReference type="GO" id="GO:0009165">
    <property type="term" value="P:nucleotide biosynthetic process"/>
    <property type="evidence" value="ECO:0007669"/>
    <property type="project" value="UniProtKB-KW"/>
</dbReference>
<organism evidence="8">
    <name type="scientific">viral metagenome</name>
    <dbReference type="NCBI Taxonomy" id="1070528"/>
    <lineage>
        <taxon>unclassified sequences</taxon>
        <taxon>metagenomes</taxon>
        <taxon>organismal metagenomes</taxon>
    </lineage>
</organism>
<comment type="cofactor">
    <cofactor evidence="1">
        <name>Zn(2+)</name>
        <dbReference type="ChEBI" id="CHEBI:29105"/>
    </cofactor>
</comment>
<dbReference type="CDD" id="cd01286">
    <property type="entry name" value="deoxycytidylate_deaminase"/>
    <property type="match status" value="1"/>
</dbReference>
<keyword evidence="4" id="KW-0545">Nucleotide biosynthesis</keyword>
<dbReference type="GO" id="GO:0004132">
    <property type="term" value="F:dCMP deaminase activity"/>
    <property type="evidence" value="ECO:0007669"/>
    <property type="project" value="InterPro"/>
</dbReference>
<comment type="similarity">
    <text evidence="2">Belongs to the cytidine and deoxycytidylate deaminase family.</text>
</comment>
<dbReference type="InterPro" id="IPR016473">
    <property type="entry name" value="dCMP_deaminase"/>
</dbReference>
<dbReference type="InterPro" id="IPR035105">
    <property type="entry name" value="Deoxycytidylate_deaminase_dom"/>
</dbReference>
<dbReference type="EMBL" id="MN740327">
    <property type="protein sequence ID" value="QHU00427.1"/>
    <property type="molecule type" value="Genomic_DNA"/>
</dbReference>
<evidence type="ECO:0000256" key="5">
    <source>
        <dbReference type="ARBA" id="ARBA00022801"/>
    </source>
</evidence>
<dbReference type="PANTHER" id="PTHR11086:SF18">
    <property type="entry name" value="DEOXYCYTIDYLATE DEAMINASE"/>
    <property type="match status" value="1"/>
</dbReference>
<dbReference type="SUPFAM" id="SSF53927">
    <property type="entry name" value="Cytidine deaminase-like"/>
    <property type="match status" value="1"/>
</dbReference>
<evidence type="ECO:0000259" key="7">
    <source>
        <dbReference type="PROSITE" id="PS51747"/>
    </source>
</evidence>
<evidence type="ECO:0000256" key="1">
    <source>
        <dbReference type="ARBA" id="ARBA00001947"/>
    </source>
</evidence>
<dbReference type="PROSITE" id="PS51747">
    <property type="entry name" value="CYT_DCMP_DEAMINASES_2"/>
    <property type="match status" value="1"/>
</dbReference>
<dbReference type="InterPro" id="IPR015517">
    <property type="entry name" value="dCMP_deaminase-rel"/>
</dbReference>
<dbReference type="PIRSF" id="PIRSF006019">
    <property type="entry name" value="dCMP_deaminase"/>
    <property type="match status" value="1"/>
</dbReference>
<proteinExistence type="inferred from homology"/>
<keyword evidence="6" id="KW-0862">Zinc</keyword>
<accession>A0A6C0J759</accession>
<dbReference type="GO" id="GO:0008270">
    <property type="term" value="F:zinc ion binding"/>
    <property type="evidence" value="ECO:0007669"/>
    <property type="project" value="InterPro"/>
</dbReference>
<dbReference type="GO" id="GO:0006220">
    <property type="term" value="P:pyrimidine nucleotide metabolic process"/>
    <property type="evidence" value="ECO:0007669"/>
    <property type="project" value="InterPro"/>
</dbReference>
<dbReference type="PROSITE" id="PS00903">
    <property type="entry name" value="CYT_DCMP_DEAMINASES_1"/>
    <property type="match status" value="1"/>
</dbReference>
<dbReference type="Gene3D" id="3.40.140.10">
    <property type="entry name" value="Cytidine Deaminase, domain 2"/>
    <property type="match status" value="1"/>
</dbReference>
<dbReference type="GO" id="GO:0005737">
    <property type="term" value="C:cytoplasm"/>
    <property type="evidence" value="ECO:0007669"/>
    <property type="project" value="TreeGrafter"/>
</dbReference>